<gene>
    <name evidence="2" type="ORF">J1TS3_34780</name>
</gene>
<evidence type="ECO:0000313" key="3">
    <source>
        <dbReference type="Proteomes" id="UP000680279"/>
    </source>
</evidence>
<dbReference type="Pfam" id="PF05762">
    <property type="entry name" value="VWA_CoxE"/>
    <property type="match status" value="1"/>
</dbReference>
<reference evidence="2 3" key="1">
    <citation type="submission" date="2021-03" db="EMBL/GenBank/DDBJ databases">
        <title>Antimicrobial resistance genes in bacteria isolated from Japanese honey, and their potential for conferring macrolide and lincosamide resistance in the American foulbrood pathogen Paenibacillus larvae.</title>
        <authorList>
            <person name="Okamoto M."/>
            <person name="Kumagai M."/>
            <person name="Kanamori H."/>
            <person name="Takamatsu D."/>
        </authorList>
    </citation>
    <scope>NUCLEOTIDE SEQUENCE [LARGE SCALE GENOMIC DNA]</scope>
    <source>
        <strain evidence="2 3">J1TS3</strain>
    </source>
</reference>
<dbReference type="PANTHER" id="PTHR39338:SF6">
    <property type="entry name" value="BLL5662 PROTEIN"/>
    <property type="match status" value="1"/>
</dbReference>
<proteinExistence type="predicted"/>
<comment type="caution">
    <text evidence="2">The sequence shown here is derived from an EMBL/GenBank/DDBJ whole genome shotgun (WGS) entry which is preliminary data.</text>
</comment>
<sequence length="397" mass="45326">MLTQTLSNHILKFCFHLRERGFLIGPQETMDSIRAVQVIDIFNRDQFQACLRLVLCTSKEEQPIFDHAFKEFFLNIKENRLSEEMLHYLSDNEKSVRKEASDSGKQQEYEKEAESKQGTAPIGPQGKQTQDGETTGKERSLSWVASRAAFKQSEEYQAYIPPDELGDMEKAAKMLIRKITLKREHSYQSAKKGIRLNFRKTMRGSLQTGGHPVHLYWKKRKKQGAKFVLLCDASRSMSLYAHRFLQFAYALSKFTKHMEVFLFSTKIKRVTDQLLDKRMALPVLSQLGDSWGGGTCIGESIYSFVQDYGPRLLHQDTVVMIASDGLDAGDISHMDWAMGEIQRKTSAVIWLNPLLNIEGYEPSARGMKAALKYIDLFTGAYDAHSFLKLAKKIKVRG</sequence>
<keyword evidence="3" id="KW-1185">Reference proteome</keyword>
<dbReference type="InterPro" id="IPR011195">
    <property type="entry name" value="UCP010256"/>
</dbReference>
<accession>A0ABQ4K9E7</accession>
<dbReference type="RefSeq" id="WP_018708676.1">
    <property type="nucleotide sequence ID" value="NZ_BOQT01000016.1"/>
</dbReference>
<dbReference type="SUPFAM" id="SSF53300">
    <property type="entry name" value="vWA-like"/>
    <property type="match status" value="1"/>
</dbReference>
<evidence type="ECO:0000256" key="1">
    <source>
        <dbReference type="SAM" id="MobiDB-lite"/>
    </source>
</evidence>
<feature type="region of interest" description="Disordered" evidence="1">
    <location>
        <begin position="93"/>
        <end position="140"/>
    </location>
</feature>
<name>A0ABQ4K9E7_9BACI</name>
<dbReference type="Proteomes" id="UP000680279">
    <property type="component" value="Unassembled WGS sequence"/>
</dbReference>
<feature type="compositionally biased region" description="Basic and acidic residues" evidence="1">
    <location>
        <begin position="93"/>
        <end position="115"/>
    </location>
</feature>
<organism evidence="2 3">
    <name type="scientific">Siminovitchia fordii</name>
    <dbReference type="NCBI Taxonomy" id="254759"/>
    <lineage>
        <taxon>Bacteria</taxon>
        <taxon>Bacillati</taxon>
        <taxon>Bacillota</taxon>
        <taxon>Bacilli</taxon>
        <taxon>Bacillales</taxon>
        <taxon>Bacillaceae</taxon>
        <taxon>Siminovitchia</taxon>
    </lineage>
</organism>
<evidence type="ECO:0000313" key="2">
    <source>
        <dbReference type="EMBL" id="GIN22344.1"/>
    </source>
</evidence>
<protein>
    <submittedName>
        <fullName evidence="2">VWA domain-containing protein</fullName>
    </submittedName>
</protein>
<dbReference type="PANTHER" id="PTHR39338">
    <property type="entry name" value="BLL5662 PROTEIN-RELATED"/>
    <property type="match status" value="1"/>
</dbReference>
<dbReference type="PIRSF" id="PIRSF010256">
    <property type="entry name" value="CoxE_vWa"/>
    <property type="match status" value="1"/>
</dbReference>
<dbReference type="EMBL" id="BOQT01000016">
    <property type="protein sequence ID" value="GIN22344.1"/>
    <property type="molecule type" value="Genomic_DNA"/>
</dbReference>
<dbReference type="InterPro" id="IPR008912">
    <property type="entry name" value="Uncharacterised_CoxE"/>
</dbReference>
<dbReference type="InterPro" id="IPR036465">
    <property type="entry name" value="vWFA_dom_sf"/>
</dbReference>